<organism evidence="3 4">
    <name type="scientific">Dipteronia sinensis</name>
    <dbReference type="NCBI Taxonomy" id="43782"/>
    <lineage>
        <taxon>Eukaryota</taxon>
        <taxon>Viridiplantae</taxon>
        <taxon>Streptophyta</taxon>
        <taxon>Embryophyta</taxon>
        <taxon>Tracheophyta</taxon>
        <taxon>Spermatophyta</taxon>
        <taxon>Magnoliopsida</taxon>
        <taxon>eudicotyledons</taxon>
        <taxon>Gunneridae</taxon>
        <taxon>Pentapetalae</taxon>
        <taxon>rosids</taxon>
        <taxon>malvids</taxon>
        <taxon>Sapindales</taxon>
        <taxon>Sapindaceae</taxon>
        <taxon>Hippocastanoideae</taxon>
        <taxon>Acereae</taxon>
        <taxon>Dipteronia</taxon>
    </lineage>
</organism>
<evidence type="ECO:0000313" key="4">
    <source>
        <dbReference type="Proteomes" id="UP001281410"/>
    </source>
</evidence>
<accession>A0AAE0B4S1</accession>
<sequence>MGALSAPGPNGFSGHFFQHCWEIVGTDVILTVQDFFHSGVVTPGLNSNFIVLLPKMRDSIIIDQFRPIMLGSFLFKVLPKSWLAAGYFGWSRGVRQGDPFCPLLFGIAEDFLSWSLSRMVALDQLLPIPSPRDFSAPTYLLYADDVLIFCRGTVRNLRRVVHAFRVYGSISNLLVNWSKSFIFFGSSVSPARISSLQSLVGMQIGRLPFSYLEVPFFRGKPRKSVLMPIADKILSKFAKWKDLALLNDSLLRKLTWKFITSNNFAFTFLRERCIRQLQKPHGGYITSSIWNSFRTNYVEHIKYGIWLIGENTQRDFWPDNWLGVLILDLLGIPDFLGTHLHARISDFIRDGRWILDDRFRARFPDLCFRIGRIAISPVTYYLVWPHSREGSVSCKAAYSRMFHDIPQVPWWRDVWSRYIPPSHSVLSWRFLLDWLPTEDRLCRFGFQLASRCSVCGASLESVDHLFLKCPLATALWEAVFSAFQRRVSAYTWGSFFRQVMSVSFSDQIRVLWRAVIHAVVWNVWYSRNQWIFEGKSVDFRALLSLVWSFVYDSNCLGISCMRNNVDDLLILHRFGLSDQPGKASVIRSVVWSSPAPEWIKVFAFEAKLLEASLAINYAWNLGWHRIWLESDSSYVVQLLSIRSNQVTWRVRQAWQRCIHQILHMEFQVSHIFREGNQVANALSKHALGLSSDSWLSSTPSFCSSLVGNDCLGRESFRIS</sequence>
<dbReference type="AlphaFoldDB" id="A0AAE0B4S1"/>
<dbReference type="Pfam" id="PF13966">
    <property type="entry name" value="zf-RVT"/>
    <property type="match status" value="1"/>
</dbReference>
<keyword evidence="4" id="KW-1185">Reference proteome</keyword>
<dbReference type="InterPro" id="IPR036397">
    <property type="entry name" value="RNaseH_sf"/>
</dbReference>
<evidence type="ECO:0000313" key="3">
    <source>
        <dbReference type="EMBL" id="KAK3229362.1"/>
    </source>
</evidence>
<dbReference type="InterPro" id="IPR044730">
    <property type="entry name" value="RNase_H-like_dom_plant"/>
</dbReference>
<evidence type="ECO:0008006" key="5">
    <source>
        <dbReference type="Google" id="ProtNLM"/>
    </source>
</evidence>
<dbReference type="PANTHER" id="PTHR33116">
    <property type="entry name" value="REVERSE TRANSCRIPTASE ZINC-BINDING DOMAIN-CONTAINING PROTEIN-RELATED-RELATED"/>
    <property type="match status" value="1"/>
</dbReference>
<dbReference type="InterPro" id="IPR012337">
    <property type="entry name" value="RNaseH-like_sf"/>
</dbReference>
<dbReference type="GO" id="GO:0004523">
    <property type="term" value="F:RNA-DNA hybrid ribonuclease activity"/>
    <property type="evidence" value="ECO:0007669"/>
    <property type="project" value="InterPro"/>
</dbReference>
<dbReference type="Proteomes" id="UP001281410">
    <property type="component" value="Unassembled WGS sequence"/>
</dbReference>
<evidence type="ECO:0000259" key="2">
    <source>
        <dbReference type="Pfam" id="PF13966"/>
    </source>
</evidence>
<evidence type="ECO:0000259" key="1">
    <source>
        <dbReference type="Pfam" id="PF13456"/>
    </source>
</evidence>
<proteinExistence type="predicted"/>
<dbReference type="EMBL" id="JANJYJ010000001">
    <property type="protein sequence ID" value="KAK3229362.1"/>
    <property type="molecule type" value="Genomic_DNA"/>
</dbReference>
<dbReference type="PANTHER" id="PTHR33116:SF78">
    <property type="entry name" value="OS12G0587133 PROTEIN"/>
    <property type="match status" value="1"/>
</dbReference>
<feature type="domain" description="Reverse transcriptase zinc-binding" evidence="2">
    <location>
        <begin position="393"/>
        <end position="476"/>
    </location>
</feature>
<dbReference type="SUPFAM" id="SSF53098">
    <property type="entry name" value="Ribonuclease H-like"/>
    <property type="match status" value="1"/>
</dbReference>
<dbReference type="Gene3D" id="3.30.420.10">
    <property type="entry name" value="Ribonuclease H-like superfamily/Ribonuclease H"/>
    <property type="match status" value="1"/>
</dbReference>
<protein>
    <recommendedName>
        <fullName evidence="5">Reverse transcriptase domain-containing protein</fullName>
    </recommendedName>
</protein>
<gene>
    <name evidence="3" type="ORF">Dsin_001243</name>
</gene>
<feature type="domain" description="RNase H type-1" evidence="1">
    <location>
        <begin position="605"/>
        <end position="686"/>
    </location>
</feature>
<comment type="caution">
    <text evidence="3">The sequence shown here is derived from an EMBL/GenBank/DDBJ whole genome shotgun (WGS) entry which is preliminary data.</text>
</comment>
<dbReference type="InterPro" id="IPR026960">
    <property type="entry name" value="RVT-Znf"/>
</dbReference>
<dbReference type="Pfam" id="PF13456">
    <property type="entry name" value="RVT_3"/>
    <property type="match status" value="1"/>
</dbReference>
<name>A0AAE0B4S1_9ROSI</name>
<reference evidence="3" key="1">
    <citation type="journal article" date="2023" name="Plant J.">
        <title>Genome sequences and population genomics provide insights into the demographic history, inbreeding, and mutation load of two 'living fossil' tree species of Dipteronia.</title>
        <authorList>
            <person name="Feng Y."/>
            <person name="Comes H.P."/>
            <person name="Chen J."/>
            <person name="Zhu S."/>
            <person name="Lu R."/>
            <person name="Zhang X."/>
            <person name="Li P."/>
            <person name="Qiu J."/>
            <person name="Olsen K.M."/>
            <person name="Qiu Y."/>
        </authorList>
    </citation>
    <scope>NUCLEOTIDE SEQUENCE</scope>
    <source>
        <strain evidence="3">NBL</strain>
    </source>
</reference>
<dbReference type="CDD" id="cd06222">
    <property type="entry name" value="RNase_H_like"/>
    <property type="match status" value="1"/>
</dbReference>
<dbReference type="GO" id="GO:0003676">
    <property type="term" value="F:nucleic acid binding"/>
    <property type="evidence" value="ECO:0007669"/>
    <property type="project" value="InterPro"/>
</dbReference>
<dbReference type="InterPro" id="IPR002156">
    <property type="entry name" value="RNaseH_domain"/>
</dbReference>